<dbReference type="Proteomes" id="UP000299102">
    <property type="component" value="Unassembled WGS sequence"/>
</dbReference>
<reference evidence="1 2" key="1">
    <citation type="journal article" date="2019" name="Commun. Biol.">
        <title>The bagworm genome reveals a unique fibroin gene that provides high tensile strength.</title>
        <authorList>
            <person name="Kono N."/>
            <person name="Nakamura H."/>
            <person name="Ohtoshi R."/>
            <person name="Tomita M."/>
            <person name="Numata K."/>
            <person name="Arakawa K."/>
        </authorList>
    </citation>
    <scope>NUCLEOTIDE SEQUENCE [LARGE SCALE GENOMIC DNA]</scope>
</reference>
<dbReference type="PANTHER" id="PTHR46114">
    <property type="entry name" value="APPLE DOMAIN-CONTAINING PROTEIN"/>
    <property type="match status" value="1"/>
</dbReference>
<dbReference type="EMBL" id="BGZK01000310">
    <property type="protein sequence ID" value="GBP35850.1"/>
    <property type="molecule type" value="Genomic_DNA"/>
</dbReference>
<dbReference type="OrthoDB" id="6744094at2759"/>
<protein>
    <submittedName>
        <fullName evidence="1">Uncharacterized protein</fullName>
    </submittedName>
</protein>
<evidence type="ECO:0000313" key="1">
    <source>
        <dbReference type="EMBL" id="GBP35850.1"/>
    </source>
</evidence>
<dbReference type="AlphaFoldDB" id="A0A4C1VBE4"/>
<accession>A0A4C1VBE4</accession>
<sequence length="83" mass="10198">MATFSTLEQLLIPSTMSIKRHYLHSYLDYFPENFGDLSEERGERFQQDIRTMKERCLGYWNRSENRARNWRRGGRERLTFFTR</sequence>
<dbReference type="PANTHER" id="PTHR46114:SF1">
    <property type="entry name" value="ZAD DOMAIN-CONTAINING PROTEIN"/>
    <property type="match status" value="1"/>
</dbReference>
<name>A0A4C1VBE4_EUMVA</name>
<evidence type="ECO:0000313" key="2">
    <source>
        <dbReference type="Proteomes" id="UP000299102"/>
    </source>
</evidence>
<keyword evidence="2" id="KW-1185">Reference proteome</keyword>
<gene>
    <name evidence="1" type="ORF">EVAR_27771_1</name>
</gene>
<comment type="caution">
    <text evidence="1">The sequence shown here is derived from an EMBL/GenBank/DDBJ whole genome shotgun (WGS) entry which is preliminary data.</text>
</comment>
<proteinExistence type="predicted"/>
<organism evidence="1 2">
    <name type="scientific">Eumeta variegata</name>
    <name type="common">Bagworm moth</name>
    <name type="synonym">Eumeta japonica</name>
    <dbReference type="NCBI Taxonomy" id="151549"/>
    <lineage>
        <taxon>Eukaryota</taxon>
        <taxon>Metazoa</taxon>
        <taxon>Ecdysozoa</taxon>
        <taxon>Arthropoda</taxon>
        <taxon>Hexapoda</taxon>
        <taxon>Insecta</taxon>
        <taxon>Pterygota</taxon>
        <taxon>Neoptera</taxon>
        <taxon>Endopterygota</taxon>
        <taxon>Lepidoptera</taxon>
        <taxon>Glossata</taxon>
        <taxon>Ditrysia</taxon>
        <taxon>Tineoidea</taxon>
        <taxon>Psychidae</taxon>
        <taxon>Oiketicinae</taxon>
        <taxon>Eumeta</taxon>
    </lineage>
</organism>